<dbReference type="PANTHER" id="PTHR21600:SF87">
    <property type="entry name" value="RNA PSEUDOURIDYLATE SYNTHASE DOMAIN-CONTAINING PROTEIN 1"/>
    <property type="match status" value="1"/>
</dbReference>
<comment type="catalytic activity">
    <reaction evidence="1">
        <text>a uridine in RNA = a pseudouridine in RNA</text>
        <dbReference type="Rhea" id="RHEA:48348"/>
        <dbReference type="Rhea" id="RHEA-COMP:12068"/>
        <dbReference type="Rhea" id="RHEA-COMP:12069"/>
        <dbReference type="ChEBI" id="CHEBI:65314"/>
        <dbReference type="ChEBI" id="CHEBI:65315"/>
    </reaction>
</comment>
<sequence>MKFKVADTFNEQSIRDIFKTLQLPKKELHTLNMSKSITVNNEAANLQTIVHTGDEIYIPDEDAKSQYLPSYRYAQIAYEDDFLAIVYKPKGVKTHPNDLKESNTLMNHVIYTLNHPYVEPIHRLDQETVGLLIVAKHPIIKKILDRMLENNDIHRIYKAQVKSLLPIKPQTIDLPIGKDKFHPNKRRVSPTGQRAVTHILSSEMIKEGVCEVLLKLDTGRTHQIRVHLAEIGYPVLGDPLYSDSKLRQLQLESYQIEMTHPITQQSISVTIDDIEQ</sequence>
<evidence type="ECO:0000313" key="6">
    <source>
        <dbReference type="EMBL" id="PCF54231.1"/>
    </source>
</evidence>
<dbReference type="GO" id="GO:0003723">
    <property type="term" value="F:RNA binding"/>
    <property type="evidence" value="ECO:0007669"/>
    <property type="project" value="InterPro"/>
</dbReference>
<feature type="domain" description="Pseudouridine synthase RsuA/RluA-like" evidence="5">
    <location>
        <begin position="84"/>
        <end position="229"/>
    </location>
</feature>
<comment type="caution">
    <text evidence="6">The sequence shown here is derived from an EMBL/GenBank/DDBJ whole genome shotgun (WGS) entry which is preliminary data.</text>
</comment>
<name>A0A2A4GVV8_9STAP</name>
<dbReference type="GO" id="GO:0140098">
    <property type="term" value="F:catalytic activity, acting on RNA"/>
    <property type="evidence" value="ECO:0007669"/>
    <property type="project" value="UniProtKB-ARBA"/>
</dbReference>
<reference evidence="6 7" key="1">
    <citation type="journal article" date="2017" name="PLoS ONE">
        <title>Development of a real-time PCR for detection of Staphylococcus pseudintermedius using a novel automated comparison of whole-genome sequences.</title>
        <authorList>
            <person name="Verstappen K.M."/>
            <person name="Huijbregts L."/>
            <person name="Spaninks M."/>
            <person name="Wagenaar J.A."/>
            <person name="Fluit A.C."/>
            <person name="Duim B."/>
        </authorList>
    </citation>
    <scope>NUCLEOTIDE SEQUENCE [LARGE SCALE GENOMIC DNA]</scope>
    <source>
        <strain evidence="6 7">215070706401-1</strain>
    </source>
</reference>
<dbReference type="EMBL" id="MWUU01000016">
    <property type="protein sequence ID" value="PCF54231.1"/>
    <property type="molecule type" value="Genomic_DNA"/>
</dbReference>
<evidence type="ECO:0000256" key="4">
    <source>
        <dbReference type="ARBA" id="ARBA00033164"/>
    </source>
</evidence>
<comment type="similarity">
    <text evidence="2">Belongs to the pseudouridine synthase RluA family.</text>
</comment>
<dbReference type="PANTHER" id="PTHR21600">
    <property type="entry name" value="MITOCHONDRIAL RNA PSEUDOURIDINE SYNTHASE"/>
    <property type="match status" value="1"/>
</dbReference>
<evidence type="ECO:0000259" key="5">
    <source>
        <dbReference type="Pfam" id="PF00849"/>
    </source>
</evidence>
<dbReference type="GO" id="GO:0000455">
    <property type="term" value="P:enzyme-directed rRNA pseudouridine synthesis"/>
    <property type="evidence" value="ECO:0007669"/>
    <property type="project" value="TreeGrafter"/>
</dbReference>
<gene>
    <name evidence="6" type="ORF">B5C08_10825</name>
</gene>
<protein>
    <recommendedName>
        <fullName evidence="3">RNA pseudouridylate synthase</fullName>
    </recommendedName>
    <alternativeName>
        <fullName evidence="4">RNA-uridine isomerase</fullName>
    </alternativeName>
</protein>
<evidence type="ECO:0000256" key="2">
    <source>
        <dbReference type="ARBA" id="ARBA00010876"/>
    </source>
</evidence>
<dbReference type="InterPro" id="IPR020103">
    <property type="entry name" value="PsdUridine_synth_cat_dom_sf"/>
</dbReference>
<dbReference type="RefSeq" id="WP_019164975.1">
    <property type="nucleotide sequence ID" value="NZ_MWRM01000011.1"/>
</dbReference>
<accession>A0A2A4GVV8</accession>
<evidence type="ECO:0000256" key="3">
    <source>
        <dbReference type="ARBA" id="ARBA00031870"/>
    </source>
</evidence>
<dbReference type="SUPFAM" id="SSF55120">
    <property type="entry name" value="Pseudouridine synthase"/>
    <property type="match status" value="1"/>
</dbReference>
<dbReference type="CDD" id="cd02869">
    <property type="entry name" value="PseudoU_synth_RluA_like"/>
    <property type="match status" value="1"/>
</dbReference>
<dbReference type="InterPro" id="IPR006145">
    <property type="entry name" value="PsdUridine_synth_RsuA/RluA"/>
</dbReference>
<dbReference type="Proteomes" id="UP000218335">
    <property type="component" value="Unassembled WGS sequence"/>
</dbReference>
<dbReference type="Pfam" id="PF00849">
    <property type="entry name" value="PseudoU_synth_2"/>
    <property type="match status" value="1"/>
</dbReference>
<dbReference type="AlphaFoldDB" id="A0A2A4GVV8"/>
<dbReference type="Gene3D" id="3.30.2350.10">
    <property type="entry name" value="Pseudouridine synthase"/>
    <property type="match status" value="1"/>
</dbReference>
<organism evidence="6 7">
    <name type="scientific">Staphylococcus delphini</name>
    <dbReference type="NCBI Taxonomy" id="53344"/>
    <lineage>
        <taxon>Bacteria</taxon>
        <taxon>Bacillati</taxon>
        <taxon>Bacillota</taxon>
        <taxon>Bacilli</taxon>
        <taxon>Bacillales</taxon>
        <taxon>Staphylococcaceae</taxon>
        <taxon>Staphylococcus</taxon>
        <taxon>Staphylococcus intermedius group</taxon>
    </lineage>
</organism>
<evidence type="ECO:0000313" key="7">
    <source>
        <dbReference type="Proteomes" id="UP000218335"/>
    </source>
</evidence>
<dbReference type="InterPro" id="IPR050188">
    <property type="entry name" value="RluA_PseudoU_synthase"/>
</dbReference>
<proteinExistence type="inferred from homology"/>
<dbReference type="GO" id="GO:0009982">
    <property type="term" value="F:pseudouridine synthase activity"/>
    <property type="evidence" value="ECO:0007669"/>
    <property type="project" value="InterPro"/>
</dbReference>
<evidence type="ECO:0000256" key="1">
    <source>
        <dbReference type="ARBA" id="ARBA00000073"/>
    </source>
</evidence>